<evidence type="ECO:0000313" key="2">
    <source>
        <dbReference type="Proteomes" id="UP001153269"/>
    </source>
</evidence>
<protein>
    <submittedName>
        <fullName evidence="1">Uncharacterized protein</fullName>
    </submittedName>
</protein>
<accession>A0A9N7YNR0</accession>
<dbReference type="Proteomes" id="UP001153269">
    <property type="component" value="Unassembled WGS sequence"/>
</dbReference>
<proteinExistence type="predicted"/>
<sequence length="70" mass="7780">MCPPLPPLPHSVLLPLWRPGHFLVPPCPELLLHTSFTLMEQLLGTTGSVLKTSHEKILLVSHGHKPQFTL</sequence>
<gene>
    <name evidence="1" type="ORF">PLEPLA_LOCUS21954</name>
</gene>
<reference evidence="1" key="1">
    <citation type="submission" date="2020-03" db="EMBL/GenBank/DDBJ databases">
        <authorList>
            <person name="Weist P."/>
        </authorList>
    </citation>
    <scope>NUCLEOTIDE SEQUENCE</scope>
</reference>
<name>A0A9N7YNR0_PLEPL</name>
<keyword evidence="2" id="KW-1185">Reference proteome</keyword>
<evidence type="ECO:0000313" key="1">
    <source>
        <dbReference type="EMBL" id="CAB1433862.1"/>
    </source>
</evidence>
<dbReference type="AlphaFoldDB" id="A0A9N7YNR0"/>
<comment type="caution">
    <text evidence="1">The sequence shown here is derived from an EMBL/GenBank/DDBJ whole genome shotgun (WGS) entry which is preliminary data.</text>
</comment>
<organism evidence="1 2">
    <name type="scientific">Pleuronectes platessa</name>
    <name type="common">European plaice</name>
    <dbReference type="NCBI Taxonomy" id="8262"/>
    <lineage>
        <taxon>Eukaryota</taxon>
        <taxon>Metazoa</taxon>
        <taxon>Chordata</taxon>
        <taxon>Craniata</taxon>
        <taxon>Vertebrata</taxon>
        <taxon>Euteleostomi</taxon>
        <taxon>Actinopterygii</taxon>
        <taxon>Neopterygii</taxon>
        <taxon>Teleostei</taxon>
        <taxon>Neoteleostei</taxon>
        <taxon>Acanthomorphata</taxon>
        <taxon>Carangaria</taxon>
        <taxon>Pleuronectiformes</taxon>
        <taxon>Pleuronectoidei</taxon>
        <taxon>Pleuronectidae</taxon>
        <taxon>Pleuronectes</taxon>
    </lineage>
</organism>
<dbReference type="EMBL" id="CADEAL010001603">
    <property type="protein sequence ID" value="CAB1433862.1"/>
    <property type="molecule type" value="Genomic_DNA"/>
</dbReference>